<proteinExistence type="predicted"/>
<sequence length="91" mass="10660">MPGIKVETDNTVERSNETMQTTQPISFACCMSHFKPMEYDQFIWLCEQRKLAEARSAEHVQAEESLAAREQLRSMEDSFDVNKYSEKMDKF</sequence>
<keyword evidence="1" id="KW-1185">Reference proteome</keyword>
<protein>
    <submittedName>
        <fullName evidence="2">Uncharacterized protein</fullName>
    </submittedName>
</protein>
<organism evidence="1 2">
    <name type="scientific">Plectus sambesii</name>
    <dbReference type="NCBI Taxonomy" id="2011161"/>
    <lineage>
        <taxon>Eukaryota</taxon>
        <taxon>Metazoa</taxon>
        <taxon>Ecdysozoa</taxon>
        <taxon>Nematoda</taxon>
        <taxon>Chromadorea</taxon>
        <taxon>Plectida</taxon>
        <taxon>Plectina</taxon>
        <taxon>Plectoidea</taxon>
        <taxon>Plectidae</taxon>
        <taxon>Plectus</taxon>
    </lineage>
</organism>
<dbReference type="AlphaFoldDB" id="A0A914XQN9"/>
<dbReference type="PROSITE" id="PS51257">
    <property type="entry name" value="PROKAR_LIPOPROTEIN"/>
    <property type="match status" value="1"/>
</dbReference>
<evidence type="ECO:0000313" key="2">
    <source>
        <dbReference type="WBParaSite" id="PSAMB.scaffold934size38429.g9832.t1"/>
    </source>
</evidence>
<evidence type="ECO:0000313" key="1">
    <source>
        <dbReference type="Proteomes" id="UP000887566"/>
    </source>
</evidence>
<accession>A0A914XQN9</accession>
<dbReference type="WBParaSite" id="PSAMB.scaffold934size38429.g9832.t1">
    <property type="protein sequence ID" value="PSAMB.scaffold934size38429.g9832.t1"/>
    <property type="gene ID" value="PSAMB.scaffold934size38429.g9832"/>
</dbReference>
<name>A0A914XQN9_9BILA</name>
<dbReference type="Proteomes" id="UP000887566">
    <property type="component" value="Unplaced"/>
</dbReference>
<reference evidence="2" key="1">
    <citation type="submission" date="2022-11" db="UniProtKB">
        <authorList>
            <consortium name="WormBaseParasite"/>
        </authorList>
    </citation>
    <scope>IDENTIFICATION</scope>
</reference>